<dbReference type="HOGENOM" id="CLU_2097832_0_0_1"/>
<dbReference type="InParanoid" id="A0A0C3PPU8"/>
<keyword evidence="2" id="KW-1185">Reference proteome</keyword>
<proteinExistence type="predicted"/>
<reference evidence="1 2" key="1">
    <citation type="submission" date="2014-04" db="EMBL/GenBank/DDBJ databases">
        <authorList>
            <consortium name="DOE Joint Genome Institute"/>
            <person name="Kuo A."/>
            <person name="Kohler A."/>
            <person name="Costa M.D."/>
            <person name="Nagy L.G."/>
            <person name="Floudas D."/>
            <person name="Copeland A."/>
            <person name="Barry K.W."/>
            <person name="Cichocki N."/>
            <person name="Veneault-Fourrey C."/>
            <person name="LaButti K."/>
            <person name="Lindquist E.A."/>
            <person name="Lipzen A."/>
            <person name="Lundell T."/>
            <person name="Morin E."/>
            <person name="Murat C."/>
            <person name="Sun H."/>
            <person name="Tunlid A."/>
            <person name="Henrissat B."/>
            <person name="Grigoriev I.V."/>
            <person name="Hibbett D.S."/>
            <person name="Martin F."/>
            <person name="Nordberg H.P."/>
            <person name="Cantor M.N."/>
            <person name="Hua S.X."/>
        </authorList>
    </citation>
    <scope>NUCLEOTIDE SEQUENCE [LARGE SCALE GENOMIC DNA]</scope>
    <source>
        <strain evidence="1 2">Marx 270</strain>
    </source>
</reference>
<reference evidence="2" key="2">
    <citation type="submission" date="2015-01" db="EMBL/GenBank/DDBJ databases">
        <title>Evolutionary Origins and Diversification of the Mycorrhizal Mutualists.</title>
        <authorList>
            <consortium name="DOE Joint Genome Institute"/>
            <consortium name="Mycorrhizal Genomics Consortium"/>
            <person name="Kohler A."/>
            <person name="Kuo A."/>
            <person name="Nagy L.G."/>
            <person name="Floudas D."/>
            <person name="Copeland A."/>
            <person name="Barry K.W."/>
            <person name="Cichocki N."/>
            <person name="Veneault-Fourrey C."/>
            <person name="LaButti K."/>
            <person name="Lindquist E.A."/>
            <person name="Lipzen A."/>
            <person name="Lundell T."/>
            <person name="Morin E."/>
            <person name="Murat C."/>
            <person name="Riley R."/>
            <person name="Ohm R."/>
            <person name="Sun H."/>
            <person name="Tunlid A."/>
            <person name="Henrissat B."/>
            <person name="Grigoriev I.V."/>
            <person name="Hibbett D.S."/>
            <person name="Martin F."/>
        </authorList>
    </citation>
    <scope>NUCLEOTIDE SEQUENCE [LARGE SCALE GENOMIC DNA]</scope>
    <source>
        <strain evidence="2">Marx 270</strain>
    </source>
</reference>
<dbReference type="Proteomes" id="UP000054217">
    <property type="component" value="Unassembled WGS sequence"/>
</dbReference>
<gene>
    <name evidence="1" type="ORF">M404DRAFT_21440</name>
</gene>
<evidence type="ECO:0000313" key="1">
    <source>
        <dbReference type="EMBL" id="KIO10509.1"/>
    </source>
</evidence>
<sequence>MDSGVRRLCVDIAGVSDVGAISYEILRREFTFECVAVHYDLSVGSLYPTGSLLVCSSGSLRELVEQFPFLTVNNLKAIAEFHAVVLSSELWRAMCVDALRIHECGTTCPSLLRLFR</sequence>
<dbReference type="EMBL" id="KN831952">
    <property type="protein sequence ID" value="KIO10509.1"/>
    <property type="molecule type" value="Genomic_DNA"/>
</dbReference>
<accession>A0A0C3PPU8</accession>
<dbReference type="AlphaFoldDB" id="A0A0C3PPU8"/>
<evidence type="ECO:0000313" key="2">
    <source>
        <dbReference type="Proteomes" id="UP000054217"/>
    </source>
</evidence>
<organism evidence="1 2">
    <name type="scientific">Pisolithus tinctorius Marx 270</name>
    <dbReference type="NCBI Taxonomy" id="870435"/>
    <lineage>
        <taxon>Eukaryota</taxon>
        <taxon>Fungi</taxon>
        <taxon>Dikarya</taxon>
        <taxon>Basidiomycota</taxon>
        <taxon>Agaricomycotina</taxon>
        <taxon>Agaricomycetes</taxon>
        <taxon>Agaricomycetidae</taxon>
        <taxon>Boletales</taxon>
        <taxon>Sclerodermatineae</taxon>
        <taxon>Pisolithaceae</taxon>
        <taxon>Pisolithus</taxon>
    </lineage>
</organism>
<name>A0A0C3PPU8_PISTI</name>
<protein>
    <submittedName>
        <fullName evidence="1">Uncharacterized protein</fullName>
    </submittedName>
</protein>